<sequence length="64" mass="7301">MPRRCGDASLQAATWQQDPQVRELCHIGEHPSATLISFVEALRRIESMRTRRSLAKEDHVSQEA</sequence>
<organism evidence="1 2">
    <name type="scientific">Colletotrichum melonis</name>
    <dbReference type="NCBI Taxonomy" id="1209925"/>
    <lineage>
        <taxon>Eukaryota</taxon>
        <taxon>Fungi</taxon>
        <taxon>Dikarya</taxon>
        <taxon>Ascomycota</taxon>
        <taxon>Pezizomycotina</taxon>
        <taxon>Sordariomycetes</taxon>
        <taxon>Hypocreomycetidae</taxon>
        <taxon>Glomerellales</taxon>
        <taxon>Glomerellaceae</taxon>
        <taxon>Colletotrichum</taxon>
        <taxon>Colletotrichum acutatum species complex</taxon>
    </lineage>
</organism>
<proteinExistence type="predicted"/>
<name>A0AAI9XF24_9PEZI</name>
<dbReference type="AlphaFoldDB" id="A0AAI9XF24"/>
<comment type="caution">
    <text evidence="1">The sequence shown here is derived from an EMBL/GenBank/DDBJ whole genome shotgun (WGS) entry which is preliminary data.</text>
</comment>
<reference evidence="1 2" key="1">
    <citation type="submission" date="2016-10" db="EMBL/GenBank/DDBJ databases">
        <title>The genome sequence of Colletotrichum fioriniae PJ7.</title>
        <authorList>
            <person name="Baroncelli R."/>
        </authorList>
    </citation>
    <scope>NUCLEOTIDE SEQUENCE [LARGE SCALE GENOMIC DNA]</scope>
    <source>
        <strain evidence="1">Col 31</strain>
    </source>
</reference>
<evidence type="ECO:0000313" key="1">
    <source>
        <dbReference type="EMBL" id="KAK1446019.1"/>
    </source>
</evidence>
<keyword evidence="2" id="KW-1185">Reference proteome</keyword>
<gene>
    <name evidence="1" type="ORF">CMEL01_10262</name>
</gene>
<accession>A0AAI9XF24</accession>
<protein>
    <submittedName>
        <fullName evidence="1">Uncharacterized protein</fullName>
    </submittedName>
</protein>
<evidence type="ECO:0000313" key="2">
    <source>
        <dbReference type="Proteomes" id="UP001239795"/>
    </source>
</evidence>
<dbReference type="EMBL" id="MLGG01000090">
    <property type="protein sequence ID" value="KAK1446019.1"/>
    <property type="molecule type" value="Genomic_DNA"/>
</dbReference>
<dbReference type="Proteomes" id="UP001239795">
    <property type="component" value="Unassembled WGS sequence"/>
</dbReference>